<keyword evidence="4" id="KW-0548">Nucleotidyltransferase</keyword>
<evidence type="ECO:0000256" key="4">
    <source>
        <dbReference type="ARBA" id="ARBA00022695"/>
    </source>
</evidence>
<dbReference type="SUPFAM" id="SSF56672">
    <property type="entry name" value="DNA/RNA polymerases"/>
    <property type="match status" value="1"/>
</dbReference>
<dbReference type="GO" id="GO:0039694">
    <property type="term" value="P:viral RNA genome replication"/>
    <property type="evidence" value="ECO:0007669"/>
    <property type="project" value="InterPro"/>
</dbReference>
<proteinExistence type="predicted"/>
<dbReference type="GO" id="GO:0000166">
    <property type="term" value="F:nucleotide binding"/>
    <property type="evidence" value="ECO:0007669"/>
    <property type="project" value="UniProtKB-KW"/>
</dbReference>
<dbReference type="EC" id="2.7.7.48" evidence="1"/>
<gene>
    <name evidence="11" type="ORF">H2Bulk35476_000002</name>
</gene>
<dbReference type="InterPro" id="IPR005093">
    <property type="entry name" value="RNArep_beta"/>
</dbReference>
<feature type="domain" description="RdRp catalytic" evidence="10">
    <location>
        <begin position="255"/>
        <end position="386"/>
    </location>
</feature>
<dbReference type="Pfam" id="PF03431">
    <property type="entry name" value="RNA_replicase_B"/>
    <property type="match status" value="1"/>
</dbReference>
<dbReference type="EMBL" id="MN033830">
    <property type="protein sequence ID" value="QDH88083.1"/>
    <property type="molecule type" value="Genomic_RNA"/>
</dbReference>
<evidence type="ECO:0000256" key="8">
    <source>
        <dbReference type="ARBA" id="ARBA00048744"/>
    </source>
</evidence>
<dbReference type="PROSITE" id="PS50522">
    <property type="entry name" value="RDRP_PHAGE"/>
    <property type="match status" value="1"/>
</dbReference>
<dbReference type="InterPro" id="IPR007096">
    <property type="entry name" value="RNA-dir_Rpol_cat_phage"/>
</dbReference>
<keyword evidence="3" id="KW-0808">Transferase</keyword>
<keyword evidence="6" id="KW-0693">Viral RNA replication</keyword>
<evidence type="ECO:0000256" key="2">
    <source>
        <dbReference type="ARBA" id="ARBA00022484"/>
    </source>
</evidence>
<keyword evidence="2 11" id="KW-0696">RNA-directed RNA polymerase</keyword>
<keyword evidence="9" id="KW-0479">Metal-binding</keyword>
<accession>A0A514D385</accession>
<feature type="binding site" evidence="9">
    <location>
        <position position="270"/>
    </location>
    <ligand>
        <name>Mg(2+)</name>
        <dbReference type="ChEBI" id="CHEBI:18420"/>
        <label>2</label>
    </ligand>
</feature>
<dbReference type="GO" id="GO:0046872">
    <property type="term" value="F:metal ion binding"/>
    <property type="evidence" value="ECO:0007669"/>
    <property type="project" value="UniProtKB-KW"/>
</dbReference>
<evidence type="ECO:0000256" key="6">
    <source>
        <dbReference type="ARBA" id="ARBA00022953"/>
    </source>
</evidence>
<evidence type="ECO:0000256" key="7">
    <source>
        <dbReference type="ARBA" id="ARBA00030248"/>
    </source>
</evidence>
<evidence type="ECO:0000259" key="10">
    <source>
        <dbReference type="PROSITE" id="PS50522"/>
    </source>
</evidence>
<feature type="binding site" evidence="9">
    <location>
        <position position="355"/>
    </location>
    <ligand>
        <name>Mg(2+)</name>
        <dbReference type="ChEBI" id="CHEBI:18420"/>
        <label>2</label>
    </ligand>
</feature>
<evidence type="ECO:0000256" key="1">
    <source>
        <dbReference type="ARBA" id="ARBA00012494"/>
    </source>
</evidence>
<feature type="binding site" evidence="9">
    <location>
        <position position="354"/>
    </location>
    <ligand>
        <name>Mg(2+)</name>
        <dbReference type="ChEBI" id="CHEBI:18420"/>
        <label>2</label>
    </ligand>
</feature>
<keyword evidence="9" id="KW-0460">Magnesium</keyword>
<reference evidence="11" key="1">
    <citation type="submission" date="2019-05" db="EMBL/GenBank/DDBJ databases">
        <title>Metatranscriptomic reconstruction reveals RNA viruses with the potential to shape carbon cycling in soil.</title>
        <authorList>
            <person name="Starr E.P."/>
            <person name="Nuccio E."/>
            <person name="Pett-Ridge J."/>
            <person name="Banfield J.F."/>
            <person name="Firestone M.K."/>
        </authorList>
    </citation>
    <scope>NUCLEOTIDE SEQUENCE</scope>
    <source>
        <strain evidence="11">H2_Bulk_35_scaffold_476</strain>
    </source>
</reference>
<keyword evidence="5" id="KW-0547">Nucleotide-binding</keyword>
<sequence length="579" mass="65404">MDNQVIRVIDALCDNVSTPRALAVKLLVHAGEWAQLQELRCRVSDYSDSESYWKDVLVTDILRKCDLETTIDREQVAVDTFWACETQCATTNVRLARYMPSDPLLEDAMDLAVFDFISRVRKEVSFVLGNLPDHLIPRFSGGATFADTGKLTTIPDKMSSTPTIYAEARCLLPFWQETAWFRALSTDHFRAHASDPRTVRGNKFFTVPKDGTKFRGCCKEASIPVSLQLDCGRVMKNRLSTIGIDLRQDQPYHKALARVASVRGHLATIDMSNASDTVCRVLPKLLLRGDWWELLNSLRATHTQIEGKWVRLEKFSSMGNGFTFELETLIFACLARTVIRDEGGDPDLVNCYGDDLIVPTEHFKTVMSVLRWFGFTPNPKKTFGEGPFRESCGGDYWSGMAVRPHHIERLPDEPQQWISLANGLRRVALANPHSNHRWLLVRDAWFRALDPIPSHIRRCRGPEHLGDIVIHDEPERWGYTKKRPKDHDPSWSEVYITAYVPVPEILPWNHWIPAVQLASCTLGLDPVGVTPRGGISGFTIQAVGATLTASWTPRPPSQTVAKGIKSQNQPYNSWRLQTA</sequence>
<dbReference type="GO" id="GO:0003968">
    <property type="term" value="F:RNA-directed RNA polymerase activity"/>
    <property type="evidence" value="ECO:0007669"/>
    <property type="project" value="UniProtKB-KW"/>
</dbReference>
<name>A0A514D385_9VIRU</name>
<evidence type="ECO:0000313" key="11">
    <source>
        <dbReference type="EMBL" id="QDH88083.1"/>
    </source>
</evidence>
<comment type="cofactor">
    <cofactor evidence="9">
        <name>Mg(2+)</name>
        <dbReference type="ChEBI" id="CHEBI:18420"/>
    </cofactor>
    <text evidence="9">Binds 2 Mg(2+) per subunit.</text>
</comment>
<protein>
    <recommendedName>
        <fullName evidence="1">RNA-directed RNA polymerase</fullName>
        <ecNumber evidence="1">2.7.7.48</ecNumber>
    </recommendedName>
    <alternativeName>
        <fullName evidence="7">RNA replicase beta chain</fullName>
    </alternativeName>
</protein>
<evidence type="ECO:0000256" key="5">
    <source>
        <dbReference type="ARBA" id="ARBA00022741"/>
    </source>
</evidence>
<comment type="catalytic activity">
    <reaction evidence="8">
        <text>RNA(n) + a ribonucleoside 5'-triphosphate = RNA(n+1) + diphosphate</text>
        <dbReference type="Rhea" id="RHEA:21248"/>
        <dbReference type="Rhea" id="RHEA-COMP:14527"/>
        <dbReference type="Rhea" id="RHEA-COMP:17342"/>
        <dbReference type="ChEBI" id="CHEBI:33019"/>
        <dbReference type="ChEBI" id="CHEBI:61557"/>
        <dbReference type="ChEBI" id="CHEBI:140395"/>
        <dbReference type="EC" id="2.7.7.48"/>
    </reaction>
</comment>
<evidence type="ECO:0000256" key="9">
    <source>
        <dbReference type="PIRSR" id="PIRSR605093-1"/>
    </source>
</evidence>
<evidence type="ECO:0000256" key="3">
    <source>
        <dbReference type="ARBA" id="ARBA00022679"/>
    </source>
</evidence>
<dbReference type="InterPro" id="IPR043502">
    <property type="entry name" value="DNA/RNA_pol_sf"/>
</dbReference>
<organism evidence="11">
    <name type="scientific">Leviviridae sp</name>
    <dbReference type="NCBI Taxonomy" id="2027243"/>
    <lineage>
        <taxon>Viruses</taxon>
        <taxon>Riboviria</taxon>
        <taxon>Orthornavirae</taxon>
        <taxon>Lenarviricota</taxon>
        <taxon>Leviviricetes</taxon>
        <taxon>Norzivirales</taxon>
        <taxon>Fiersviridae</taxon>
    </lineage>
</organism>